<dbReference type="GO" id="GO:0016020">
    <property type="term" value="C:membrane"/>
    <property type="evidence" value="ECO:0007669"/>
    <property type="project" value="UniProtKB-SubCell"/>
</dbReference>
<proteinExistence type="predicted"/>
<organism evidence="3 4">
    <name type="scientific">Gongylonema pulchrum</name>
    <dbReference type="NCBI Taxonomy" id="637853"/>
    <lineage>
        <taxon>Eukaryota</taxon>
        <taxon>Metazoa</taxon>
        <taxon>Ecdysozoa</taxon>
        <taxon>Nematoda</taxon>
        <taxon>Chromadorea</taxon>
        <taxon>Rhabditida</taxon>
        <taxon>Spirurina</taxon>
        <taxon>Spiruromorpha</taxon>
        <taxon>Spiruroidea</taxon>
        <taxon>Gongylonematidae</taxon>
        <taxon>Gongylonema</taxon>
    </lineage>
</organism>
<sequence>MLQILYSSLSASTYEWQTLDVLAKRIHIVPVYNSSVEITPTVMITACKYSTAISYFNDNMYTVDTRKAGIVSMYENQLTVMFRTFENGIFIFSMADQGDLLIAQIVLGKVHVIFDFGSLTQTTISGGTALNDGEWHEMRWIHQFDSVQLYIDSVIMNTTAPSGLYRKLDFDSKIHVGGRPPDDMSTGIETSYHGCLARVMLNNIDLLAEIPRQQRRDCQMPRPQLMTILPGGSVNIPFSFLPFSIEFRVLPQPSVILLLTDPKNASLLQIALNSDGLLVLKLFADTSEVEQLSHPGSSPASVFLSKIFVRSYSSNSFFLL</sequence>
<protein>
    <recommendedName>
        <fullName evidence="2">Laminin G domain-containing protein</fullName>
    </recommendedName>
</protein>
<evidence type="ECO:0000313" key="3">
    <source>
        <dbReference type="EMBL" id="VDK31122.1"/>
    </source>
</evidence>
<dbReference type="Proteomes" id="UP000271098">
    <property type="component" value="Unassembled WGS sequence"/>
</dbReference>
<accession>A0A3P6P3W1</accession>
<dbReference type="InterPro" id="IPR050372">
    <property type="entry name" value="Neurexin-related_CASP"/>
</dbReference>
<dbReference type="OrthoDB" id="26719at2759"/>
<evidence type="ECO:0000313" key="4">
    <source>
        <dbReference type="Proteomes" id="UP000271098"/>
    </source>
</evidence>
<dbReference type="InterPro" id="IPR001791">
    <property type="entry name" value="Laminin_G"/>
</dbReference>
<name>A0A3P6P3W1_9BILA</name>
<dbReference type="InterPro" id="IPR013320">
    <property type="entry name" value="ConA-like_dom_sf"/>
</dbReference>
<evidence type="ECO:0000256" key="1">
    <source>
        <dbReference type="PROSITE-ProRule" id="PRU00122"/>
    </source>
</evidence>
<gene>
    <name evidence="3" type="ORF">GPUH_LOCUS1864</name>
</gene>
<dbReference type="PROSITE" id="PS50025">
    <property type="entry name" value="LAM_G_DOMAIN"/>
    <property type="match status" value="1"/>
</dbReference>
<keyword evidence="4" id="KW-1185">Reference proteome</keyword>
<feature type="domain" description="Laminin G" evidence="2">
    <location>
        <begin position="52"/>
        <end position="218"/>
    </location>
</feature>
<evidence type="ECO:0000259" key="2">
    <source>
        <dbReference type="PROSITE" id="PS50025"/>
    </source>
</evidence>
<dbReference type="SUPFAM" id="SSF49899">
    <property type="entry name" value="Concanavalin A-like lectins/glucanases"/>
    <property type="match status" value="1"/>
</dbReference>
<dbReference type="AlphaFoldDB" id="A0A3P6P3W1"/>
<dbReference type="Gene3D" id="2.60.120.200">
    <property type="match status" value="1"/>
</dbReference>
<dbReference type="EMBL" id="UYRT01002498">
    <property type="protein sequence ID" value="VDK31122.1"/>
    <property type="molecule type" value="Genomic_DNA"/>
</dbReference>
<dbReference type="PANTHER" id="PTHR15036:SF49">
    <property type="entry name" value="AXOTACTIN"/>
    <property type="match status" value="1"/>
</dbReference>
<comment type="caution">
    <text evidence="1">Lacks conserved residue(s) required for the propagation of feature annotation.</text>
</comment>
<dbReference type="CDD" id="cd00110">
    <property type="entry name" value="LamG"/>
    <property type="match status" value="1"/>
</dbReference>
<dbReference type="PANTHER" id="PTHR15036">
    <property type="entry name" value="PIKACHURIN-LIKE PROTEIN"/>
    <property type="match status" value="1"/>
</dbReference>
<reference evidence="3 4" key="1">
    <citation type="submission" date="2018-11" db="EMBL/GenBank/DDBJ databases">
        <authorList>
            <consortium name="Pathogen Informatics"/>
        </authorList>
    </citation>
    <scope>NUCLEOTIDE SEQUENCE [LARGE SCALE GENOMIC DNA]</scope>
</reference>
<dbReference type="Pfam" id="PF02210">
    <property type="entry name" value="Laminin_G_2"/>
    <property type="match status" value="1"/>
</dbReference>
<dbReference type="SMART" id="SM00282">
    <property type="entry name" value="LamG"/>
    <property type="match status" value="1"/>
</dbReference>